<proteinExistence type="predicted"/>
<dbReference type="EMBL" id="AOIC01000106">
    <property type="protein sequence ID" value="ELY64838.1"/>
    <property type="molecule type" value="Genomic_DNA"/>
</dbReference>
<evidence type="ECO:0000313" key="1">
    <source>
        <dbReference type="EMBL" id="ELY64838.1"/>
    </source>
</evidence>
<reference evidence="1 2" key="1">
    <citation type="journal article" date="2014" name="PLoS Genet.">
        <title>Phylogenetically driven sequencing of extremely halophilic archaea reveals strategies for static and dynamic osmo-response.</title>
        <authorList>
            <person name="Becker E.A."/>
            <person name="Seitzer P.M."/>
            <person name="Tritt A."/>
            <person name="Larsen D."/>
            <person name="Krusor M."/>
            <person name="Yao A.I."/>
            <person name="Wu D."/>
            <person name="Madern D."/>
            <person name="Eisen J.A."/>
            <person name="Darling A.E."/>
            <person name="Facciotti M.T."/>
        </authorList>
    </citation>
    <scope>NUCLEOTIDE SEQUENCE [LARGE SCALE GENOMIC DNA]</scope>
    <source>
        <strain evidence="1 2">SP2</strain>
    </source>
</reference>
<accession>L9XW37</accession>
<dbReference type="AlphaFoldDB" id="L9XW37"/>
<dbReference type="Proteomes" id="UP000011613">
    <property type="component" value="Unassembled WGS sequence"/>
</dbReference>
<evidence type="ECO:0000313" key="2">
    <source>
        <dbReference type="Proteomes" id="UP000011613"/>
    </source>
</evidence>
<sequence>MTVSEPVELTVIDGDDRSTITVERGTILRDALRNRGFSTYGTVSSQLNCGG</sequence>
<comment type="caution">
    <text evidence="1">The sequence shown here is derived from an EMBL/GenBank/DDBJ whole genome shotgun (WGS) entry which is preliminary data.</text>
</comment>
<gene>
    <name evidence="1" type="ORF">C490_14170</name>
</gene>
<organism evidence="1 2">
    <name type="scientific">Natronobacterium gregoryi (strain ATCC 43098 / DSM 3393 / CCM 3738 / CIP 104747 / IAM 13177 / JCM 8860 / NBRC 102187 / NCIMB 2189 / SP2)</name>
    <dbReference type="NCBI Taxonomy" id="797304"/>
    <lineage>
        <taxon>Archaea</taxon>
        <taxon>Methanobacteriati</taxon>
        <taxon>Methanobacteriota</taxon>
        <taxon>Stenosarchaea group</taxon>
        <taxon>Halobacteria</taxon>
        <taxon>Halobacteriales</taxon>
        <taxon>Natrialbaceae</taxon>
        <taxon>Natronobacterium</taxon>
    </lineage>
</organism>
<name>L9XW37_NATGS</name>
<protein>
    <submittedName>
        <fullName evidence="1">Ferredoxin I 5</fullName>
    </submittedName>
</protein>